<dbReference type="NCBIfam" id="TIGR00595">
    <property type="entry name" value="priA"/>
    <property type="match status" value="1"/>
</dbReference>
<protein>
    <recommendedName>
        <fullName evidence="12">Replication restart protein PriA</fullName>
    </recommendedName>
    <alternativeName>
        <fullName evidence="12">ATP-dependent DNA helicase PriA</fullName>
        <ecNumber evidence="12">5.6.2.4</ecNumber>
    </alternativeName>
    <alternativeName>
        <fullName evidence="12">DNA 3'-5' helicase PriA</fullName>
    </alternativeName>
</protein>
<dbReference type="Gene3D" id="3.40.50.300">
    <property type="entry name" value="P-loop containing nucleotide triphosphate hydrolases"/>
    <property type="match status" value="2"/>
</dbReference>
<dbReference type="FunFam" id="3.40.50.300:FF:000489">
    <property type="entry name" value="Primosome assembly protein PriA"/>
    <property type="match status" value="1"/>
</dbReference>
<dbReference type="Gene3D" id="3.40.1440.60">
    <property type="entry name" value="PriA, 3(prime) DNA-binding domain"/>
    <property type="match status" value="1"/>
</dbReference>
<dbReference type="PANTHER" id="PTHR30580">
    <property type="entry name" value="PRIMOSOMAL PROTEIN N"/>
    <property type="match status" value="1"/>
</dbReference>
<evidence type="ECO:0000313" key="15">
    <source>
        <dbReference type="Proteomes" id="UP000501891"/>
    </source>
</evidence>
<keyword evidence="5 12" id="KW-0378">Hydrolase</keyword>
<evidence type="ECO:0000256" key="4">
    <source>
        <dbReference type="ARBA" id="ARBA00022741"/>
    </source>
</evidence>
<feature type="binding site" evidence="12">
    <location>
        <position position="494"/>
    </location>
    <ligand>
        <name>Zn(2+)</name>
        <dbReference type="ChEBI" id="CHEBI:29105"/>
        <label>1</label>
    </ligand>
</feature>
<dbReference type="GO" id="GO:0005524">
    <property type="term" value="F:ATP binding"/>
    <property type="evidence" value="ECO:0007669"/>
    <property type="project" value="UniProtKB-UniRule"/>
</dbReference>
<dbReference type="AlphaFoldDB" id="A0A858R9B0"/>
<keyword evidence="15" id="KW-1185">Reference proteome</keyword>
<evidence type="ECO:0000256" key="11">
    <source>
        <dbReference type="ARBA" id="ARBA00048988"/>
    </source>
</evidence>
<reference evidence="14" key="1">
    <citation type="submission" date="2020-04" db="EMBL/GenBank/DDBJ databases">
        <title>A desert anoxygenic phototrophic bacterium fixes CO2 using RubisCO under aerobic conditions.</title>
        <authorList>
            <person name="Tang K."/>
        </authorList>
    </citation>
    <scope>NUCLEOTIDE SEQUENCE [LARGE SCALE GENOMIC DNA]</scope>
    <source>
        <strain evidence="14">MIMtkB3</strain>
    </source>
</reference>
<dbReference type="InterPro" id="IPR005259">
    <property type="entry name" value="PriA"/>
</dbReference>
<dbReference type="PROSITE" id="PS51192">
    <property type="entry name" value="HELICASE_ATP_BIND_1"/>
    <property type="match status" value="1"/>
</dbReference>
<sequence>MDGSEFRLVAEEPAAPARRVRVLLPLPFPEPYDYRVPDGMDLPDGAYVEVPLGPRRVFGVVWGDALPRDPDNTVPDAKLKPVARRFDLPPMPEVSRKFVDWVAAYTMSLPGNVLRMAISVSAALEEPRLLTAYRLGDDPIPPDFRLTPARRRILDLLADSPPRLPADLAEEAGCTPAVVRGLADAGILVPVPMRSLPRFAEPDHDRHGPTFSAEQQHAADSLRKRVEEGGYSCTLLDGVTGSGKTEVYFEAVAASLRAGKQALVLLPEIALSAQWLDRFEGRFGVRPAEWHSDLNGPTRRHTWRAIANGEARVVVGARSALFLPYPDLGCIVVDEEHETAFKQEDGVIYHARDMAVVRAHLGKIPIVLVSATPSLESLVNAEAGRYARIDLPARHGGATMPDVTLIDLRKPDAQPPARHWISPILKAALEETFAAGEQAMLFLNRRGYAPLTLCRACGHRLQCPHCTAWLVEHRLTKRLQCHHCGFTARTPESCESCGAEGSFVACGPGVERVAEEVVALFPDARTAMMTSDTLIGPRAIQEVVEKVKAREVDLLIGTQIMAKGHHFPLLTLVGVVDGDLGLAGGDLRAGERTFQLLHQVAGRAGRESRPGRVFIQTHMTEHPVMQALAAHDRDSFLAHEAEARQQMEMPPYGRMAALIVSGEDDRLVDQVALRLGRTAPRGRLELTILGPAPAPLAILRGRHRRRLLLKGPKNLPLQPVLADWLSQVEVPPQVRVQVDIDPYSFM</sequence>
<feature type="binding site" evidence="12">
    <location>
        <position position="484"/>
    </location>
    <ligand>
        <name>Zn(2+)</name>
        <dbReference type="ChEBI" id="CHEBI:29105"/>
        <label>2</label>
    </ligand>
</feature>
<feature type="binding site" evidence="12">
    <location>
        <position position="457"/>
    </location>
    <ligand>
        <name>Zn(2+)</name>
        <dbReference type="ChEBI" id="CHEBI:29105"/>
        <label>1</label>
    </ligand>
</feature>
<comment type="similarity">
    <text evidence="12">Belongs to the helicase family. PriA subfamily.</text>
</comment>
<name>A0A858R9B0_9PROT</name>
<dbReference type="CDD" id="cd17929">
    <property type="entry name" value="DEXHc_priA"/>
    <property type="match status" value="1"/>
</dbReference>
<dbReference type="Pfam" id="PF00270">
    <property type="entry name" value="DEAD"/>
    <property type="match status" value="1"/>
</dbReference>
<dbReference type="EMBL" id="CP051775">
    <property type="protein sequence ID" value="QJE73762.1"/>
    <property type="molecule type" value="Genomic_DNA"/>
</dbReference>
<evidence type="ECO:0000256" key="5">
    <source>
        <dbReference type="ARBA" id="ARBA00022801"/>
    </source>
</evidence>
<comment type="subunit">
    <text evidence="12">Component of the replication restart primosome.</text>
</comment>
<feature type="binding site" evidence="12">
    <location>
        <position position="497"/>
    </location>
    <ligand>
        <name>Zn(2+)</name>
        <dbReference type="ChEBI" id="CHEBI:29105"/>
        <label>1</label>
    </ligand>
</feature>
<feature type="binding site" evidence="12">
    <location>
        <position position="463"/>
    </location>
    <ligand>
        <name>Zn(2+)</name>
        <dbReference type="ChEBI" id="CHEBI:29105"/>
        <label>2</label>
    </ligand>
</feature>
<organism evidence="14 15">
    <name type="scientific">Aerophototrophica crusticola</name>
    <dbReference type="NCBI Taxonomy" id="1709002"/>
    <lineage>
        <taxon>Bacteria</taxon>
        <taxon>Pseudomonadati</taxon>
        <taxon>Pseudomonadota</taxon>
        <taxon>Alphaproteobacteria</taxon>
        <taxon>Rhodospirillales</taxon>
        <taxon>Rhodospirillaceae</taxon>
        <taxon>Aerophototrophica</taxon>
    </lineage>
</organism>
<keyword evidence="10 12" id="KW-0413">Isomerase</keyword>
<evidence type="ECO:0000256" key="10">
    <source>
        <dbReference type="ARBA" id="ARBA00023235"/>
    </source>
</evidence>
<comment type="cofactor">
    <cofactor evidence="12">
        <name>Zn(2+)</name>
        <dbReference type="ChEBI" id="CHEBI:29105"/>
    </cofactor>
    <text evidence="12">Binds 2 zinc ions per subunit.</text>
</comment>
<feature type="binding site" evidence="12">
    <location>
        <position position="466"/>
    </location>
    <ligand>
        <name>Zn(2+)</name>
        <dbReference type="ChEBI" id="CHEBI:29105"/>
        <label>2</label>
    </ligand>
</feature>
<dbReference type="InterPro" id="IPR041222">
    <property type="entry name" value="PriA_3primeBD"/>
</dbReference>
<dbReference type="SMART" id="SM00487">
    <property type="entry name" value="DEXDc"/>
    <property type="match status" value="1"/>
</dbReference>
<dbReference type="KEGG" id="acru:HHL28_12255"/>
<keyword evidence="2 12" id="KW-0235">DNA replication</keyword>
<accession>A0A858R9B0</accession>
<evidence type="ECO:0000256" key="8">
    <source>
        <dbReference type="ARBA" id="ARBA00022840"/>
    </source>
</evidence>
<feature type="binding site" evidence="12">
    <location>
        <position position="454"/>
    </location>
    <ligand>
        <name>Zn(2+)</name>
        <dbReference type="ChEBI" id="CHEBI:29105"/>
        <label>1</label>
    </ligand>
</feature>
<evidence type="ECO:0000259" key="13">
    <source>
        <dbReference type="PROSITE" id="PS51192"/>
    </source>
</evidence>
<dbReference type="InterPro" id="IPR011545">
    <property type="entry name" value="DEAD/DEAH_box_helicase_dom"/>
</dbReference>
<dbReference type="PANTHER" id="PTHR30580:SF0">
    <property type="entry name" value="PRIMOSOMAL PROTEIN N"/>
    <property type="match status" value="1"/>
</dbReference>
<dbReference type="SMART" id="SM00490">
    <property type="entry name" value="HELICc"/>
    <property type="match status" value="1"/>
</dbReference>
<feature type="domain" description="Helicase ATP-binding" evidence="13">
    <location>
        <begin position="234"/>
        <end position="391"/>
    </location>
</feature>
<dbReference type="InterPro" id="IPR040498">
    <property type="entry name" value="PriA_CRR"/>
</dbReference>
<keyword evidence="8 12" id="KW-0067">ATP-binding</keyword>
<dbReference type="GO" id="GO:0006270">
    <property type="term" value="P:DNA replication initiation"/>
    <property type="evidence" value="ECO:0007669"/>
    <property type="project" value="TreeGrafter"/>
</dbReference>
<dbReference type="Proteomes" id="UP000501891">
    <property type="component" value="Chromosome"/>
</dbReference>
<evidence type="ECO:0000256" key="6">
    <source>
        <dbReference type="ARBA" id="ARBA00022806"/>
    </source>
</evidence>
<keyword evidence="7 12" id="KW-0862">Zinc</keyword>
<dbReference type="NCBIfam" id="NF004070">
    <property type="entry name" value="PRK05580.2-2"/>
    <property type="match status" value="1"/>
</dbReference>
<dbReference type="InterPro" id="IPR041236">
    <property type="entry name" value="PriA_C"/>
</dbReference>
<dbReference type="GO" id="GO:0006269">
    <property type="term" value="P:DNA replication, synthesis of primer"/>
    <property type="evidence" value="ECO:0007669"/>
    <property type="project" value="UniProtKB-KW"/>
</dbReference>
<gene>
    <name evidence="12" type="primary">priA</name>
    <name evidence="14" type="ORF">HHL28_12255</name>
</gene>
<keyword evidence="3 12" id="KW-0479">Metal-binding</keyword>
<keyword evidence="9 12" id="KW-0238">DNA-binding</keyword>
<comment type="catalytic activity">
    <reaction evidence="12">
        <text>Couples ATP hydrolysis with the unwinding of duplex DNA by translocating in the 3'-5' direction.</text>
        <dbReference type="EC" id="5.6.2.4"/>
    </reaction>
</comment>
<dbReference type="GO" id="GO:0006310">
    <property type="term" value="P:DNA recombination"/>
    <property type="evidence" value="ECO:0007669"/>
    <property type="project" value="InterPro"/>
</dbReference>
<feature type="binding site" evidence="12">
    <location>
        <position position="481"/>
    </location>
    <ligand>
        <name>Zn(2+)</name>
        <dbReference type="ChEBI" id="CHEBI:29105"/>
        <label>2</label>
    </ligand>
</feature>
<keyword evidence="6 12" id="KW-0347">Helicase</keyword>
<evidence type="ECO:0000256" key="12">
    <source>
        <dbReference type="HAMAP-Rule" id="MF_00983"/>
    </source>
</evidence>
<dbReference type="Pfam" id="PF18074">
    <property type="entry name" value="PriA_C"/>
    <property type="match status" value="1"/>
</dbReference>
<evidence type="ECO:0000256" key="2">
    <source>
        <dbReference type="ARBA" id="ARBA00022705"/>
    </source>
</evidence>
<dbReference type="Pfam" id="PF18319">
    <property type="entry name" value="Zn_ribbon_PriA"/>
    <property type="match status" value="1"/>
</dbReference>
<evidence type="ECO:0000256" key="1">
    <source>
        <dbReference type="ARBA" id="ARBA00022515"/>
    </source>
</evidence>
<dbReference type="GO" id="GO:0016787">
    <property type="term" value="F:hydrolase activity"/>
    <property type="evidence" value="ECO:0007669"/>
    <property type="project" value="UniProtKB-KW"/>
</dbReference>
<dbReference type="GO" id="GO:0003677">
    <property type="term" value="F:DNA binding"/>
    <property type="evidence" value="ECO:0007669"/>
    <property type="project" value="UniProtKB-UniRule"/>
</dbReference>
<evidence type="ECO:0000256" key="3">
    <source>
        <dbReference type="ARBA" id="ARBA00022723"/>
    </source>
</evidence>
<keyword evidence="1 12" id="KW-0639">Primosome</keyword>
<keyword evidence="4 12" id="KW-0547">Nucleotide-binding</keyword>
<evidence type="ECO:0000313" key="14">
    <source>
        <dbReference type="EMBL" id="QJE73762.1"/>
    </source>
</evidence>
<dbReference type="GO" id="GO:0008270">
    <property type="term" value="F:zinc ion binding"/>
    <property type="evidence" value="ECO:0007669"/>
    <property type="project" value="UniProtKB-UniRule"/>
</dbReference>
<dbReference type="GO" id="GO:0006302">
    <property type="term" value="P:double-strand break repair"/>
    <property type="evidence" value="ECO:0007669"/>
    <property type="project" value="InterPro"/>
</dbReference>
<dbReference type="GO" id="GO:0043138">
    <property type="term" value="F:3'-5' DNA helicase activity"/>
    <property type="evidence" value="ECO:0007669"/>
    <property type="project" value="UniProtKB-EC"/>
</dbReference>
<dbReference type="GO" id="GO:1990077">
    <property type="term" value="C:primosome complex"/>
    <property type="evidence" value="ECO:0007669"/>
    <property type="project" value="UniProtKB-UniRule"/>
</dbReference>
<dbReference type="InterPro" id="IPR042115">
    <property type="entry name" value="PriA_3primeBD_sf"/>
</dbReference>
<dbReference type="Pfam" id="PF17764">
    <property type="entry name" value="PriA_3primeBD"/>
    <property type="match status" value="1"/>
</dbReference>
<dbReference type="InterPro" id="IPR001650">
    <property type="entry name" value="Helicase_C-like"/>
</dbReference>
<proteinExistence type="inferred from homology"/>
<dbReference type="EC" id="5.6.2.4" evidence="12"/>
<dbReference type="InterPro" id="IPR027417">
    <property type="entry name" value="P-loop_NTPase"/>
</dbReference>
<comment type="catalytic activity">
    <reaction evidence="11 12">
        <text>ATP + H2O = ADP + phosphate + H(+)</text>
        <dbReference type="Rhea" id="RHEA:13065"/>
        <dbReference type="ChEBI" id="CHEBI:15377"/>
        <dbReference type="ChEBI" id="CHEBI:15378"/>
        <dbReference type="ChEBI" id="CHEBI:30616"/>
        <dbReference type="ChEBI" id="CHEBI:43474"/>
        <dbReference type="ChEBI" id="CHEBI:456216"/>
        <dbReference type="EC" id="5.6.2.4"/>
    </reaction>
</comment>
<dbReference type="HAMAP" id="MF_00983">
    <property type="entry name" value="PriA"/>
    <property type="match status" value="1"/>
</dbReference>
<dbReference type="SUPFAM" id="SSF52540">
    <property type="entry name" value="P-loop containing nucleoside triphosphate hydrolases"/>
    <property type="match status" value="2"/>
</dbReference>
<evidence type="ECO:0000256" key="9">
    <source>
        <dbReference type="ARBA" id="ARBA00023125"/>
    </source>
</evidence>
<dbReference type="InterPro" id="IPR014001">
    <property type="entry name" value="Helicase_ATP-bd"/>
</dbReference>
<comment type="function">
    <text evidence="12">Initiates the restart of stalled replication forks, which reloads the replicative helicase on sites other than the origin of replication. Recognizes and binds to abandoned replication forks and remodels them to uncover a helicase loading site. Promotes assembly of the primosome at these replication forks.</text>
</comment>
<evidence type="ECO:0000256" key="7">
    <source>
        <dbReference type="ARBA" id="ARBA00022833"/>
    </source>
</evidence>